<evidence type="ECO:0000313" key="1">
    <source>
        <dbReference type="EMBL" id="UOO93348.1"/>
    </source>
</evidence>
<proteinExistence type="predicted"/>
<dbReference type="Proteomes" id="UP000832034">
    <property type="component" value="Chromosome"/>
</dbReference>
<organism evidence="1 2">
    <name type="scientific">Vitreoscilla stercoraria</name>
    <dbReference type="NCBI Taxonomy" id="61"/>
    <lineage>
        <taxon>Bacteria</taxon>
        <taxon>Pseudomonadati</taxon>
        <taxon>Pseudomonadota</taxon>
        <taxon>Betaproteobacteria</taxon>
        <taxon>Neisseriales</taxon>
        <taxon>Neisseriaceae</taxon>
        <taxon>Vitreoscilla</taxon>
    </lineage>
</organism>
<reference evidence="1" key="2">
    <citation type="journal article" date="2022" name="Res Sq">
        <title>Evolution of multicellular longitudinally dividing oral cavity symbionts (Neisseriaceae).</title>
        <authorList>
            <person name="Nyongesa S."/>
            <person name="Weber P."/>
            <person name="Bernet E."/>
            <person name="Pullido F."/>
            <person name="Nieckarz M."/>
            <person name="Delaby M."/>
            <person name="Nieves C."/>
            <person name="Viehboeck T."/>
            <person name="Krause N."/>
            <person name="Rivera-Millot A."/>
            <person name="Nakamura A."/>
            <person name="Vischer N."/>
            <person name="VanNieuwenhze M."/>
            <person name="Brun Y."/>
            <person name="Cava F."/>
            <person name="Bulgheresi S."/>
            <person name="Veyrier F."/>
        </authorList>
    </citation>
    <scope>NUCLEOTIDE SEQUENCE</scope>
    <source>
        <strain evidence="1">SAG 1488-6</strain>
    </source>
</reference>
<accession>A0ABY4EF63</accession>
<sequence>MDIKEIEQHFPEQVAHHKMNILSDNGIVRHIDFRNPDNSNRHFAITTWPHHLAISGDMGTFVFNVYAQGGDPFRFFRAIWTPTCFGYWAEKLKAGHWKNYSSEKAVRAVMTYLSEFAEDGDLDFSKTSFESLEELEEHLQRYADSEHDFIHEVDSIVGIDMGLCDIFEICNSFDEADTYYIWCCLAIKWAIDQYDNPQEVEQEMA</sequence>
<keyword evidence="2" id="KW-1185">Reference proteome</keyword>
<reference evidence="1" key="1">
    <citation type="submission" date="2021-12" db="EMBL/GenBank/DDBJ databases">
        <authorList>
            <person name="Veyrier F.J."/>
        </authorList>
    </citation>
    <scope>NUCLEOTIDE SEQUENCE</scope>
    <source>
        <strain evidence="1">SAG 1488-6</strain>
    </source>
</reference>
<protein>
    <recommendedName>
        <fullName evidence="3">DUF4304 domain-containing protein</fullName>
    </recommendedName>
</protein>
<gene>
    <name evidence="1" type="ORF">LVJ81_04790</name>
</gene>
<dbReference type="EMBL" id="CP091512">
    <property type="protein sequence ID" value="UOO93348.1"/>
    <property type="molecule type" value="Genomic_DNA"/>
</dbReference>
<name>A0ABY4EF63_VITST</name>
<dbReference type="RefSeq" id="WP_019959084.1">
    <property type="nucleotide sequence ID" value="NZ_CP091512.1"/>
</dbReference>
<evidence type="ECO:0008006" key="3">
    <source>
        <dbReference type="Google" id="ProtNLM"/>
    </source>
</evidence>
<evidence type="ECO:0000313" key="2">
    <source>
        <dbReference type="Proteomes" id="UP000832034"/>
    </source>
</evidence>